<dbReference type="Proteomes" id="UP000606974">
    <property type="component" value="Unassembled WGS sequence"/>
</dbReference>
<comment type="caution">
    <text evidence="3">The sequence shown here is derived from an EMBL/GenBank/DDBJ whole genome shotgun (WGS) entry which is preliminary data.</text>
</comment>
<dbReference type="Gene3D" id="3.40.50.1000">
    <property type="entry name" value="HAD superfamily/HAD-like"/>
    <property type="match status" value="1"/>
</dbReference>
<protein>
    <submittedName>
        <fullName evidence="3">Uncharacterized protein</fullName>
    </submittedName>
</protein>
<keyword evidence="1" id="KW-0378">Hydrolase</keyword>
<accession>A0A8H7AG59</accession>
<proteinExistence type="predicted"/>
<sequence>MSTIHAQFAAALELDRPTAEQSKEFGDSVGKWPAFLTQVDALKGLSKHYKLLVLSNVDRELFSATNAGPLEGTHFDAIIKAQDVGSYKPHVHNCGYMLGHSESECGIGKDKALQTAQSQIHDHHPASEMGIKSVWIPAAGIGARSTIGGSCSIDALQKQCASLEQPNHGQSLAPPKQDFLHQSHK</sequence>
<dbReference type="OrthoDB" id="444127at2759"/>
<dbReference type="EMBL" id="JAACFV010000068">
    <property type="protein sequence ID" value="KAF7507479.1"/>
    <property type="molecule type" value="Genomic_DNA"/>
</dbReference>
<organism evidence="3 4">
    <name type="scientific">Endocarpon pusillum</name>
    <dbReference type="NCBI Taxonomy" id="364733"/>
    <lineage>
        <taxon>Eukaryota</taxon>
        <taxon>Fungi</taxon>
        <taxon>Dikarya</taxon>
        <taxon>Ascomycota</taxon>
        <taxon>Pezizomycotina</taxon>
        <taxon>Eurotiomycetes</taxon>
        <taxon>Chaetothyriomycetidae</taxon>
        <taxon>Verrucariales</taxon>
        <taxon>Verrucariaceae</taxon>
        <taxon>Endocarpon</taxon>
    </lineage>
</organism>
<evidence type="ECO:0000313" key="4">
    <source>
        <dbReference type="Proteomes" id="UP000606974"/>
    </source>
</evidence>
<dbReference type="InterPro" id="IPR023214">
    <property type="entry name" value="HAD_sf"/>
</dbReference>
<dbReference type="InterPro" id="IPR036412">
    <property type="entry name" value="HAD-like_sf"/>
</dbReference>
<reference evidence="3" key="1">
    <citation type="submission" date="2020-02" db="EMBL/GenBank/DDBJ databases">
        <authorList>
            <person name="Palmer J.M."/>
        </authorList>
    </citation>
    <scope>NUCLEOTIDE SEQUENCE</scope>
    <source>
        <strain evidence="3">EPUS1.4</strain>
        <tissue evidence="3">Thallus</tissue>
    </source>
</reference>
<dbReference type="PANTHER" id="PTHR43316:SF9">
    <property type="entry name" value="ACID DEHALOGENASE, PUTATIVE (AFU_ORTHOLOGUE AFUA_6G14460)-RELATED"/>
    <property type="match status" value="1"/>
</dbReference>
<dbReference type="InterPro" id="IPR051540">
    <property type="entry name" value="S-2-haloacid_dehalogenase"/>
</dbReference>
<feature type="region of interest" description="Disordered" evidence="2">
    <location>
        <begin position="163"/>
        <end position="185"/>
    </location>
</feature>
<evidence type="ECO:0000313" key="3">
    <source>
        <dbReference type="EMBL" id="KAF7507479.1"/>
    </source>
</evidence>
<name>A0A8H7AG59_9EURO</name>
<evidence type="ECO:0000256" key="2">
    <source>
        <dbReference type="SAM" id="MobiDB-lite"/>
    </source>
</evidence>
<dbReference type="PANTHER" id="PTHR43316">
    <property type="entry name" value="HYDROLASE, HALOACID DELAHOGENASE-RELATED"/>
    <property type="match status" value="1"/>
</dbReference>
<keyword evidence="4" id="KW-1185">Reference proteome</keyword>
<dbReference type="AlphaFoldDB" id="A0A8H7AG59"/>
<dbReference type="SUPFAM" id="SSF56784">
    <property type="entry name" value="HAD-like"/>
    <property type="match status" value="1"/>
</dbReference>
<gene>
    <name evidence="3" type="ORF">GJ744_010410</name>
</gene>
<evidence type="ECO:0000256" key="1">
    <source>
        <dbReference type="ARBA" id="ARBA00022801"/>
    </source>
</evidence>
<dbReference type="GO" id="GO:0016787">
    <property type="term" value="F:hydrolase activity"/>
    <property type="evidence" value="ECO:0007669"/>
    <property type="project" value="UniProtKB-KW"/>
</dbReference>